<dbReference type="Pfam" id="PF00059">
    <property type="entry name" value="Lectin_C"/>
    <property type="match status" value="1"/>
</dbReference>
<name>A0ABM1K9K8_GEKJA</name>
<dbReference type="SUPFAM" id="SSF56436">
    <property type="entry name" value="C-type lectin-like"/>
    <property type="match status" value="1"/>
</dbReference>
<sequence>MSSPLRPPGIAPPAAPARHRCRIATPHHLHRNRCLAAAVSAVATTTPDLKRISLLIIFPLTGSLILNLVLFIRVLAVRPRGPSPALPTCPEVFCPNGWVGYQGKCYYFAKAEGNWTSSKMHCCSLNATLAVVDSQEEMDFMMRYKGPADHWVGLHRNQSQPWKWINGTIFSEWFTILGGGSCAYMNQQGIASSSCSREEPWICSKPVAR</sequence>
<accession>A0ABM1K9K8</accession>
<dbReference type="InterPro" id="IPR050828">
    <property type="entry name" value="C-type_lectin/matrix_domain"/>
</dbReference>
<keyword evidence="5" id="KW-1185">Reference proteome</keyword>
<dbReference type="Proteomes" id="UP000694871">
    <property type="component" value="Unplaced"/>
</dbReference>
<dbReference type="InterPro" id="IPR033992">
    <property type="entry name" value="NKR-like_CTLD"/>
</dbReference>
<keyword evidence="3" id="KW-1133">Transmembrane helix</keyword>
<gene>
    <name evidence="6" type="primary">LOC107113556</name>
</gene>
<protein>
    <submittedName>
        <fullName evidence="6">C-type lectin domain family 2 member D-like</fullName>
    </submittedName>
</protein>
<feature type="domain" description="C-type lectin" evidence="4">
    <location>
        <begin position="101"/>
        <end position="204"/>
    </location>
</feature>
<dbReference type="PANTHER" id="PTHR45710">
    <property type="entry name" value="C-TYPE LECTIN DOMAIN-CONTAINING PROTEIN 180"/>
    <property type="match status" value="1"/>
</dbReference>
<dbReference type="GeneID" id="107113556"/>
<dbReference type="PROSITE" id="PS50041">
    <property type="entry name" value="C_TYPE_LECTIN_2"/>
    <property type="match status" value="1"/>
</dbReference>
<evidence type="ECO:0000256" key="3">
    <source>
        <dbReference type="SAM" id="Phobius"/>
    </source>
</evidence>
<dbReference type="SMART" id="SM00034">
    <property type="entry name" value="CLECT"/>
    <property type="match status" value="1"/>
</dbReference>
<evidence type="ECO:0000259" key="4">
    <source>
        <dbReference type="PROSITE" id="PS50041"/>
    </source>
</evidence>
<evidence type="ECO:0000256" key="2">
    <source>
        <dbReference type="ARBA" id="ARBA00022734"/>
    </source>
</evidence>
<keyword evidence="2" id="KW-0430">Lectin</keyword>
<proteinExistence type="predicted"/>
<dbReference type="InterPro" id="IPR016187">
    <property type="entry name" value="CTDL_fold"/>
</dbReference>
<dbReference type="PANTHER" id="PTHR45710:SF35">
    <property type="entry name" value="C-TYPE LECTIN DOMAIN FAMILY 2 MEMBER D"/>
    <property type="match status" value="1"/>
</dbReference>
<dbReference type="CDD" id="cd03593">
    <property type="entry name" value="CLECT_NK_receptors_like"/>
    <property type="match status" value="1"/>
</dbReference>
<dbReference type="RefSeq" id="XP_015270395.1">
    <property type="nucleotide sequence ID" value="XM_015414909.1"/>
</dbReference>
<evidence type="ECO:0000256" key="1">
    <source>
        <dbReference type="ARBA" id="ARBA00004401"/>
    </source>
</evidence>
<dbReference type="InterPro" id="IPR001304">
    <property type="entry name" value="C-type_lectin-like"/>
</dbReference>
<evidence type="ECO:0000313" key="5">
    <source>
        <dbReference type="Proteomes" id="UP000694871"/>
    </source>
</evidence>
<dbReference type="InterPro" id="IPR016186">
    <property type="entry name" value="C-type_lectin-like/link_sf"/>
</dbReference>
<comment type="subcellular location">
    <subcellularLocation>
        <location evidence="1">Cell membrane</location>
        <topology evidence="1">Single-pass type II membrane protein</topology>
    </subcellularLocation>
</comment>
<evidence type="ECO:0000313" key="6">
    <source>
        <dbReference type="RefSeq" id="XP_015270395.1"/>
    </source>
</evidence>
<feature type="transmembrane region" description="Helical" evidence="3">
    <location>
        <begin position="52"/>
        <end position="76"/>
    </location>
</feature>
<dbReference type="Gene3D" id="3.10.100.10">
    <property type="entry name" value="Mannose-Binding Protein A, subunit A"/>
    <property type="match status" value="1"/>
</dbReference>
<reference evidence="6" key="1">
    <citation type="submission" date="2025-08" db="UniProtKB">
        <authorList>
            <consortium name="RefSeq"/>
        </authorList>
    </citation>
    <scope>IDENTIFICATION</scope>
</reference>
<organism evidence="5 6">
    <name type="scientific">Gekko japonicus</name>
    <name type="common">Schlegel's Japanese gecko</name>
    <dbReference type="NCBI Taxonomy" id="146911"/>
    <lineage>
        <taxon>Eukaryota</taxon>
        <taxon>Metazoa</taxon>
        <taxon>Chordata</taxon>
        <taxon>Craniata</taxon>
        <taxon>Vertebrata</taxon>
        <taxon>Euteleostomi</taxon>
        <taxon>Lepidosauria</taxon>
        <taxon>Squamata</taxon>
        <taxon>Bifurcata</taxon>
        <taxon>Gekkota</taxon>
        <taxon>Gekkonidae</taxon>
        <taxon>Gekkoninae</taxon>
        <taxon>Gekko</taxon>
    </lineage>
</organism>
<keyword evidence="3" id="KW-0812">Transmembrane</keyword>
<keyword evidence="3" id="KW-0472">Membrane</keyword>